<evidence type="ECO:0000313" key="3">
    <source>
        <dbReference type="Proteomes" id="UP000036958"/>
    </source>
</evidence>
<feature type="compositionally biased region" description="Polar residues" evidence="1">
    <location>
        <begin position="1"/>
        <end position="14"/>
    </location>
</feature>
<accession>A0A0L8V381</accession>
<organism evidence="2 3">
    <name type="scientific">Sunxiuqinia dokdonensis</name>
    <dbReference type="NCBI Taxonomy" id="1409788"/>
    <lineage>
        <taxon>Bacteria</taxon>
        <taxon>Pseudomonadati</taxon>
        <taxon>Bacteroidota</taxon>
        <taxon>Bacteroidia</taxon>
        <taxon>Marinilabiliales</taxon>
        <taxon>Prolixibacteraceae</taxon>
        <taxon>Sunxiuqinia</taxon>
    </lineage>
</organism>
<name>A0A0L8V381_9BACT</name>
<protein>
    <submittedName>
        <fullName evidence="2">Uncharacterized protein</fullName>
    </submittedName>
</protein>
<feature type="region of interest" description="Disordered" evidence="1">
    <location>
        <begin position="1"/>
        <end position="20"/>
    </location>
</feature>
<dbReference type="Proteomes" id="UP000036958">
    <property type="component" value="Unassembled WGS sequence"/>
</dbReference>
<proteinExistence type="predicted"/>
<reference evidence="3" key="1">
    <citation type="submission" date="2015-07" db="EMBL/GenBank/DDBJ databases">
        <title>Genome sequencing of Sunxiuqinia dokdonensis strain SK.</title>
        <authorList>
            <person name="Ahn S."/>
            <person name="Kim B.-C."/>
        </authorList>
    </citation>
    <scope>NUCLEOTIDE SEQUENCE [LARGE SCALE GENOMIC DNA]</scope>
    <source>
        <strain evidence="3">SK</strain>
    </source>
</reference>
<dbReference type="EMBL" id="LGIA01000217">
    <property type="protein sequence ID" value="KOH42652.1"/>
    <property type="molecule type" value="Genomic_DNA"/>
</dbReference>
<dbReference type="AlphaFoldDB" id="A0A0L8V381"/>
<comment type="caution">
    <text evidence="2">The sequence shown here is derived from an EMBL/GenBank/DDBJ whole genome shotgun (WGS) entry which is preliminary data.</text>
</comment>
<dbReference type="STRING" id="1409788.NC99_45450"/>
<evidence type="ECO:0000313" key="2">
    <source>
        <dbReference type="EMBL" id="KOH42652.1"/>
    </source>
</evidence>
<sequence>MVSQANRKNLNWPESASCKPPVHRTKKLRYQIYHFHFRNAQPHLCIKPKDFLTDGSHG</sequence>
<evidence type="ECO:0000256" key="1">
    <source>
        <dbReference type="SAM" id="MobiDB-lite"/>
    </source>
</evidence>
<keyword evidence="3" id="KW-1185">Reference proteome</keyword>
<gene>
    <name evidence="2" type="ORF">NC99_45450</name>
</gene>